<dbReference type="EMBL" id="CP033713">
    <property type="protein sequence ID" value="AYW91678.1"/>
    <property type="molecule type" value="Genomic_DNA"/>
</dbReference>
<dbReference type="RefSeq" id="WP_032466755.1">
    <property type="nucleotide sequence ID" value="NZ_CP033709.1"/>
</dbReference>
<keyword evidence="2" id="KW-1185">Reference proteome</keyword>
<gene>
    <name evidence="1" type="ORF">EGX47_10360</name>
</gene>
<organism evidence="1 2">
    <name type="scientific">Yersinia pseudotuberculosis</name>
    <dbReference type="NCBI Taxonomy" id="633"/>
    <lineage>
        <taxon>Bacteria</taxon>
        <taxon>Pseudomonadati</taxon>
        <taxon>Pseudomonadota</taxon>
        <taxon>Gammaproteobacteria</taxon>
        <taxon>Enterobacterales</taxon>
        <taxon>Yersiniaceae</taxon>
        <taxon>Yersinia</taxon>
    </lineage>
</organism>
<name>A0ABM7AH95_YERPU</name>
<sequence>MTNLGLLKDHLALGEDYSEQLLQVLQSALDEITASRARLLELGGYSPAATADLLTGRGKTTQYTTKFERSDLHSAGSSALICVLVAHENQRTVLDQLVTLTCQDGVWTAQIALDEFPGHNSPAAAMDKLSDWLIRLGLATRVSDSLRTQLEALWTKN</sequence>
<protein>
    <submittedName>
        <fullName evidence="1">Uncharacterized protein</fullName>
    </submittedName>
</protein>
<accession>A0ABM7AH95</accession>
<evidence type="ECO:0000313" key="2">
    <source>
        <dbReference type="Proteomes" id="UP000268669"/>
    </source>
</evidence>
<evidence type="ECO:0000313" key="1">
    <source>
        <dbReference type="EMBL" id="AYW91678.1"/>
    </source>
</evidence>
<reference evidence="1" key="1">
    <citation type="submission" date="2018-11" db="EMBL/GenBank/DDBJ databases">
        <title>FDA dAtabase for Regulatory Grade micrObial Sequences (FDA-ARGOS): Supporting development and validation of Infectious Disease Dx tests.</title>
        <authorList>
            <person name="Bliska J."/>
            <person name="Cleland M.-M."/>
            <person name="Tallon L."/>
            <person name="Sadzewicz L."/>
            <person name="Zhao X."/>
            <person name="Vavikolanu K."/>
            <person name="Mehta A."/>
            <person name="Aluvathingal J."/>
            <person name="Nadendla S."/>
            <person name="Yan Y."/>
            <person name="Sichtig H."/>
        </authorList>
    </citation>
    <scope>NUCLEOTIDE SEQUENCE [LARGE SCALE GENOMIC DNA]</scope>
    <source>
        <strain evidence="1">FDAARGOS_581</strain>
    </source>
</reference>
<proteinExistence type="predicted"/>
<dbReference type="Proteomes" id="UP000268669">
    <property type="component" value="Chromosome"/>
</dbReference>